<feature type="compositionally biased region" description="Low complexity" evidence="1">
    <location>
        <begin position="32"/>
        <end position="52"/>
    </location>
</feature>
<dbReference type="RefSeq" id="WP_136427971.1">
    <property type="nucleotide sequence ID" value="NZ_SSSM01000005.1"/>
</dbReference>
<feature type="region of interest" description="Disordered" evidence="1">
    <location>
        <begin position="24"/>
        <end position="61"/>
    </location>
</feature>
<gene>
    <name evidence="4" type="ORF">E6C64_13290</name>
</gene>
<keyword evidence="5" id="KW-1185">Reference proteome</keyword>
<dbReference type="SUPFAM" id="SSF50952">
    <property type="entry name" value="Soluble quinoprotein glucose dehydrogenase"/>
    <property type="match status" value="1"/>
</dbReference>
<accession>A0A4S4FIH3</accession>
<proteinExistence type="predicted"/>
<sequence>MRRAITAASAALAMLLLAACSDGGRNGGSTDSTPAPLPSTTATPSTGTPLGALQPAGTPTDLATGLDVPWSVLPVEGGSTLIGERDNADVQELTAAGTLQEVAPVAGVVPGGEGGLLGLELLESDGGPWLYAYYTSADDNRIVRMHLDGAPGAFRLGEQEIILDGLAKAGNHNGGRIAFGPDGMLYATVGDAGDTSRSQDLGSLNGKILRMTPTGEVPEDNPFDASLVWSYGHRNPQGITWAEDGTMFAAEFGQDTWDELNRIVPGANYGWPIVEGIGDADAASGTGSGSDFTDPIYQWSTDDASPSGLVAIGDTLFMAGLGGERLWVIQGAIGQDAADDDLSVSSYFSDYGRIRDVLAAADGSLWFLTNNTGRGSPRDGDDRLVRIALAPV</sequence>
<evidence type="ECO:0000256" key="2">
    <source>
        <dbReference type="SAM" id="SignalP"/>
    </source>
</evidence>
<feature type="signal peptide" evidence="2">
    <location>
        <begin position="1"/>
        <end position="18"/>
    </location>
</feature>
<dbReference type="Gene3D" id="2.120.10.30">
    <property type="entry name" value="TolB, C-terminal domain"/>
    <property type="match status" value="1"/>
</dbReference>
<feature type="domain" description="Glucose/Sorbosone dehydrogenase" evidence="3">
    <location>
        <begin position="66"/>
        <end position="372"/>
    </location>
</feature>
<reference evidence="4 5" key="1">
    <citation type="submission" date="2019-04" db="EMBL/GenBank/DDBJ databases">
        <authorList>
            <person name="Jiang L."/>
        </authorList>
    </citation>
    <scope>NUCLEOTIDE SEQUENCE [LARGE SCALE GENOMIC DNA]</scope>
    <source>
        <strain evidence="4 5">YIM 131853</strain>
    </source>
</reference>
<evidence type="ECO:0000259" key="3">
    <source>
        <dbReference type="Pfam" id="PF07995"/>
    </source>
</evidence>
<protein>
    <submittedName>
        <fullName evidence="4">PQQ-dependent sugar dehydrogenase</fullName>
    </submittedName>
</protein>
<organism evidence="4 5">
    <name type="scientific">Naasia lichenicola</name>
    <dbReference type="NCBI Taxonomy" id="2565933"/>
    <lineage>
        <taxon>Bacteria</taxon>
        <taxon>Bacillati</taxon>
        <taxon>Actinomycetota</taxon>
        <taxon>Actinomycetes</taxon>
        <taxon>Micrococcales</taxon>
        <taxon>Microbacteriaceae</taxon>
        <taxon>Naasia</taxon>
    </lineage>
</organism>
<dbReference type="InterPro" id="IPR011042">
    <property type="entry name" value="6-blade_b-propeller_TolB-like"/>
</dbReference>
<evidence type="ECO:0000256" key="1">
    <source>
        <dbReference type="SAM" id="MobiDB-lite"/>
    </source>
</evidence>
<comment type="caution">
    <text evidence="4">The sequence shown here is derived from an EMBL/GenBank/DDBJ whole genome shotgun (WGS) entry which is preliminary data.</text>
</comment>
<dbReference type="OrthoDB" id="9770043at2"/>
<dbReference type="InterPro" id="IPR012938">
    <property type="entry name" value="Glc/Sorbosone_DH"/>
</dbReference>
<evidence type="ECO:0000313" key="5">
    <source>
        <dbReference type="Proteomes" id="UP000309133"/>
    </source>
</evidence>
<name>A0A4S4FIH3_9MICO</name>
<keyword evidence="2" id="KW-0732">Signal</keyword>
<dbReference type="Proteomes" id="UP000309133">
    <property type="component" value="Unassembled WGS sequence"/>
</dbReference>
<dbReference type="Pfam" id="PF07995">
    <property type="entry name" value="GSDH"/>
    <property type="match status" value="1"/>
</dbReference>
<dbReference type="InterPro" id="IPR011041">
    <property type="entry name" value="Quinoprot_gluc/sorb_DH_b-prop"/>
</dbReference>
<feature type="chain" id="PRO_5038361881" evidence="2">
    <location>
        <begin position="19"/>
        <end position="392"/>
    </location>
</feature>
<dbReference type="PROSITE" id="PS51257">
    <property type="entry name" value="PROKAR_LIPOPROTEIN"/>
    <property type="match status" value="1"/>
</dbReference>
<dbReference type="AlphaFoldDB" id="A0A4S4FIH3"/>
<evidence type="ECO:0000313" key="4">
    <source>
        <dbReference type="EMBL" id="THG29642.1"/>
    </source>
</evidence>
<dbReference type="PANTHER" id="PTHR19328">
    <property type="entry name" value="HEDGEHOG-INTERACTING PROTEIN"/>
    <property type="match status" value="1"/>
</dbReference>
<dbReference type="PANTHER" id="PTHR19328:SF13">
    <property type="entry name" value="HIPL1 PROTEIN"/>
    <property type="match status" value="1"/>
</dbReference>
<dbReference type="EMBL" id="SSSM01000005">
    <property type="protein sequence ID" value="THG29642.1"/>
    <property type="molecule type" value="Genomic_DNA"/>
</dbReference>